<protein>
    <submittedName>
        <fullName evidence="1">Uncharacterized protein</fullName>
    </submittedName>
</protein>
<proteinExistence type="predicted"/>
<gene>
    <name evidence="1" type="ORF">LCGC14_1914340</name>
</gene>
<dbReference type="AlphaFoldDB" id="A0A0F9FSH5"/>
<accession>A0A0F9FSH5</accession>
<reference evidence="1" key="1">
    <citation type="journal article" date="2015" name="Nature">
        <title>Complex archaea that bridge the gap between prokaryotes and eukaryotes.</title>
        <authorList>
            <person name="Spang A."/>
            <person name="Saw J.H."/>
            <person name="Jorgensen S.L."/>
            <person name="Zaremba-Niedzwiedzka K."/>
            <person name="Martijn J."/>
            <person name="Lind A.E."/>
            <person name="van Eijk R."/>
            <person name="Schleper C."/>
            <person name="Guy L."/>
            <person name="Ettema T.J."/>
        </authorList>
    </citation>
    <scope>NUCLEOTIDE SEQUENCE</scope>
</reference>
<sequence length="159" mass="19257">MWKEILVDDIEGLEKYSDNVNAAYCGNDETWQSSVNWLQNILKWKREAHCYFYEDDDLQICIMNKYDHTLDRIVNFQFFVKFLKVPTNTDKLNKVCAQNCKVVLERFNKIVRVSKYIEYFYIRDTGFSLKETTNNQIRVYNNEGITVTDFEKYWEYELM</sequence>
<evidence type="ECO:0000313" key="1">
    <source>
        <dbReference type="EMBL" id="KKL89474.1"/>
    </source>
</evidence>
<organism evidence="1">
    <name type="scientific">marine sediment metagenome</name>
    <dbReference type="NCBI Taxonomy" id="412755"/>
    <lineage>
        <taxon>unclassified sequences</taxon>
        <taxon>metagenomes</taxon>
        <taxon>ecological metagenomes</taxon>
    </lineage>
</organism>
<dbReference type="EMBL" id="LAZR01020276">
    <property type="protein sequence ID" value="KKL89474.1"/>
    <property type="molecule type" value="Genomic_DNA"/>
</dbReference>
<comment type="caution">
    <text evidence="1">The sequence shown here is derived from an EMBL/GenBank/DDBJ whole genome shotgun (WGS) entry which is preliminary data.</text>
</comment>
<name>A0A0F9FSH5_9ZZZZ</name>